<comment type="caution">
    <text evidence="1">The sequence shown here is derived from an EMBL/GenBank/DDBJ whole genome shotgun (WGS) entry which is preliminary data.</text>
</comment>
<reference evidence="1 2" key="1">
    <citation type="journal article" date="2015" name="Genome Biol. Evol.">
        <title>Comparative Genomics of a Bacterivorous Green Alga Reveals Evolutionary Causalities and Consequences of Phago-Mixotrophic Mode of Nutrition.</title>
        <authorList>
            <person name="Burns J.A."/>
            <person name="Paasch A."/>
            <person name="Narechania A."/>
            <person name="Kim E."/>
        </authorList>
    </citation>
    <scope>NUCLEOTIDE SEQUENCE [LARGE SCALE GENOMIC DNA]</scope>
    <source>
        <strain evidence="1 2">PLY_AMNH</strain>
    </source>
</reference>
<sequence length="229" mass="25207">MTPTVSAHFDKFTLTADPFDETETEDACDSEDDAVTAEVVSILPPEHVDLQSCPHAVYRNTDSLGGCRYYSELVHPGEHYELCDGVAVRTAEGAAWDAFYASYKPEDVATPPLPQPPRQRIGGGRKIGLLQTALLSTLFFCTFMFLTDECDATAVTAQLAQPLTSEIACDFATPPAQGLVVSQYDILDYDTFTENFYEDPGPGRSEIEDIRTTTNYISEFAIFEPYGGR</sequence>
<dbReference type="EMBL" id="LGRX02001127">
    <property type="protein sequence ID" value="KAK3286789.1"/>
    <property type="molecule type" value="Genomic_DNA"/>
</dbReference>
<evidence type="ECO:0000313" key="1">
    <source>
        <dbReference type="EMBL" id="KAK3286789.1"/>
    </source>
</evidence>
<gene>
    <name evidence="1" type="ORF">CYMTET_5672</name>
</gene>
<protein>
    <submittedName>
        <fullName evidence="1">Uncharacterized protein</fullName>
    </submittedName>
</protein>
<keyword evidence="2" id="KW-1185">Reference proteome</keyword>
<organism evidence="1 2">
    <name type="scientific">Cymbomonas tetramitiformis</name>
    <dbReference type="NCBI Taxonomy" id="36881"/>
    <lineage>
        <taxon>Eukaryota</taxon>
        <taxon>Viridiplantae</taxon>
        <taxon>Chlorophyta</taxon>
        <taxon>Pyramimonadophyceae</taxon>
        <taxon>Pyramimonadales</taxon>
        <taxon>Pyramimonadaceae</taxon>
        <taxon>Cymbomonas</taxon>
    </lineage>
</organism>
<accession>A0AAE0LJ83</accession>
<dbReference type="AlphaFoldDB" id="A0AAE0LJ83"/>
<proteinExistence type="predicted"/>
<dbReference type="Proteomes" id="UP001190700">
    <property type="component" value="Unassembled WGS sequence"/>
</dbReference>
<name>A0AAE0LJ83_9CHLO</name>
<evidence type="ECO:0000313" key="2">
    <source>
        <dbReference type="Proteomes" id="UP001190700"/>
    </source>
</evidence>